<evidence type="ECO:0000256" key="4">
    <source>
        <dbReference type="ARBA" id="ARBA00022827"/>
    </source>
</evidence>
<feature type="domain" description="Cryptochrome/DNA photolyase FAD-binding" evidence="5">
    <location>
        <begin position="1"/>
        <end position="56"/>
    </location>
</feature>
<comment type="caution">
    <text evidence="6">The sequence shown here is derived from an EMBL/GenBank/DDBJ whole genome shotgun (WGS) entry which is preliminary data.</text>
</comment>
<keyword evidence="7" id="KW-1185">Reference proteome</keyword>
<keyword evidence="4" id="KW-0274">FAD</keyword>
<sequence length="67" mass="8008">RYIPKLKDYPNRYIYEPWNAPELVQKAANCIVGVDYPKPMINHAESSRLNIERMKQVYQQLSHYRGL</sequence>
<feature type="non-terminal residue" evidence="6">
    <location>
        <position position="67"/>
    </location>
</feature>
<dbReference type="Pfam" id="PF03441">
    <property type="entry name" value="FAD_binding_7"/>
    <property type="match status" value="1"/>
</dbReference>
<dbReference type="AlphaFoldDB" id="A0ABD0N5V2"/>
<dbReference type="InterPro" id="IPR005101">
    <property type="entry name" value="Cryptochr/Photolyase_FAD-bd"/>
</dbReference>
<dbReference type="PANTHER" id="PTHR11455:SF15">
    <property type="entry name" value="CRYPTOCHROME-2"/>
    <property type="match status" value="1"/>
</dbReference>
<organism evidence="6 7">
    <name type="scientific">Cirrhinus mrigala</name>
    <name type="common">Mrigala</name>
    <dbReference type="NCBI Taxonomy" id="683832"/>
    <lineage>
        <taxon>Eukaryota</taxon>
        <taxon>Metazoa</taxon>
        <taxon>Chordata</taxon>
        <taxon>Craniata</taxon>
        <taxon>Vertebrata</taxon>
        <taxon>Euteleostomi</taxon>
        <taxon>Actinopterygii</taxon>
        <taxon>Neopterygii</taxon>
        <taxon>Teleostei</taxon>
        <taxon>Ostariophysi</taxon>
        <taxon>Cypriniformes</taxon>
        <taxon>Cyprinidae</taxon>
        <taxon>Labeoninae</taxon>
        <taxon>Labeonini</taxon>
        <taxon>Cirrhinus</taxon>
    </lineage>
</organism>
<dbReference type="PANTHER" id="PTHR11455">
    <property type="entry name" value="CRYPTOCHROME"/>
    <property type="match status" value="1"/>
</dbReference>
<evidence type="ECO:0000256" key="3">
    <source>
        <dbReference type="ARBA" id="ARBA00022630"/>
    </source>
</evidence>
<accession>A0ABD0N5V2</accession>
<proteinExistence type="inferred from homology"/>
<protein>
    <recommendedName>
        <fullName evidence="5">Cryptochrome/DNA photolyase FAD-binding domain-containing protein</fullName>
    </recommendedName>
</protein>
<evidence type="ECO:0000256" key="2">
    <source>
        <dbReference type="ARBA" id="ARBA00005862"/>
    </source>
</evidence>
<dbReference type="InterPro" id="IPR002081">
    <property type="entry name" value="Cryptochrome/DNA_photolyase_1"/>
</dbReference>
<dbReference type="Gene3D" id="1.10.579.10">
    <property type="entry name" value="DNA Cyclobutane Dipyrimidine Photolyase, subunit A, domain 3"/>
    <property type="match status" value="1"/>
</dbReference>
<dbReference type="SUPFAM" id="SSF48173">
    <property type="entry name" value="Cryptochrome/photolyase FAD-binding domain"/>
    <property type="match status" value="1"/>
</dbReference>
<gene>
    <name evidence="6" type="ORF">M9458_049966</name>
</gene>
<comment type="similarity">
    <text evidence="2">Belongs to the DNA photolyase class-1 family.</text>
</comment>
<evidence type="ECO:0000259" key="5">
    <source>
        <dbReference type="Pfam" id="PF03441"/>
    </source>
</evidence>
<feature type="non-terminal residue" evidence="6">
    <location>
        <position position="1"/>
    </location>
</feature>
<evidence type="ECO:0000313" key="6">
    <source>
        <dbReference type="EMBL" id="KAL0155703.1"/>
    </source>
</evidence>
<dbReference type="Proteomes" id="UP001529510">
    <property type="component" value="Unassembled WGS sequence"/>
</dbReference>
<keyword evidence="3" id="KW-0285">Flavoprotein</keyword>
<reference evidence="6 7" key="1">
    <citation type="submission" date="2024-05" db="EMBL/GenBank/DDBJ databases">
        <title>Genome sequencing and assembly of Indian major carp, Cirrhinus mrigala (Hamilton, 1822).</title>
        <authorList>
            <person name="Mohindra V."/>
            <person name="Chowdhury L.M."/>
            <person name="Lal K."/>
            <person name="Jena J.K."/>
        </authorList>
    </citation>
    <scope>NUCLEOTIDE SEQUENCE [LARGE SCALE GENOMIC DNA]</scope>
    <source>
        <strain evidence="6">CM1030</strain>
        <tissue evidence="6">Blood</tissue>
    </source>
</reference>
<evidence type="ECO:0000256" key="1">
    <source>
        <dbReference type="ARBA" id="ARBA00001974"/>
    </source>
</evidence>
<name>A0ABD0N5V2_CIRMR</name>
<dbReference type="EMBL" id="JAMKFB020000025">
    <property type="protein sequence ID" value="KAL0155703.1"/>
    <property type="molecule type" value="Genomic_DNA"/>
</dbReference>
<evidence type="ECO:0000313" key="7">
    <source>
        <dbReference type="Proteomes" id="UP001529510"/>
    </source>
</evidence>
<dbReference type="InterPro" id="IPR036134">
    <property type="entry name" value="Crypto/Photolyase_FAD-like_sf"/>
</dbReference>
<comment type="cofactor">
    <cofactor evidence="1">
        <name>FAD</name>
        <dbReference type="ChEBI" id="CHEBI:57692"/>
    </cofactor>
</comment>